<dbReference type="SUPFAM" id="SSF55040">
    <property type="entry name" value="Molybdenum cofactor biosynthesis protein C, MoaC"/>
    <property type="match status" value="1"/>
</dbReference>
<accession>A0A3B0UZ23</accession>
<dbReference type="CDD" id="cd00528">
    <property type="entry name" value="MoaC"/>
    <property type="match status" value="1"/>
</dbReference>
<sequence length="151" mass="16420">MSELTHLDKQGKANMVDVGYKPTQLRVAKAEGFIKLQKETVKLITENAMKKGDVLTVSEIAGIQAAKRTSDLIPLCHPINIVKVEVTSTLKENGVLVTAAVKSIGQTGVEMEALTAVQIGLLNVYDMCKAIDKTMVMENIHLISKTKSDLK</sequence>
<keyword evidence="2" id="KW-0501">Molybdenum cofactor biosynthesis</keyword>
<dbReference type="NCBIfam" id="NF006870">
    <property type="entry name" value="PRK09364.1"/>
    <property type="match status" value="1"/>
</dbReference>
<gene>
    <name evidence="5" type="ORF">MNBD_BACTEROID07-418</name>
</gene>
<dbReference type="InterPro" id="IPR023045">
    <property type="entry name" value="MoaC"/>
</dbReference>
<dbReference type="AlphaFoldDB" id="A0A3B0UZ23"/>
<reference evidence="5" key="1">
    <citation type="submission" date="2018-06" db="EMBL/GenBank/DDBJ databases">
        <authorList>
            <person name="Zhirakovskaya E."/>
        </authorList>
    </citation>
    <scope>NUCLEOTIDE SEQUENCE</scope>
</reference>
<evidence type="ECO:0000256" key="2">
    <source>
        <dbReference type="ARBA" id="ARBA00023150"/>
    </source>
</evidence>
<evidence type="ECO:0000313" key="5">
    <source>
        <dbReference type="EMBL" id="VAW30747.1"/>
    </source>
</evidence>
<dbReference type="NCBIfam" id="TIGR00581">
    <property type="entry name" value="moaC"/>
    <property type="match status" value="1"/>
</dbReference>
<organism evidence="5">
    <name type="scientific">hydrothermal vent metagenome</name>
    <dbReference type="NCBI Taxonomy" id="652676"/>
    <lineage>
        <taxon>unclassified sequences</taxon>
        <taxon>metagenomes</taxon>
        <taxon>ecological metagenomes</taxon>
    </lineage>
</organism>
<dbReference type="InterPro" id="IPR002820">
    <property type="entry name" value="Mopterin_CF_biosynth-C_dom"/>
</dbReference>
<comment type="pathway">
    <text evidence="1">Cofactor biosynthesis; molybdopterin biosynthesis.</text>
</comment>
<dbReference type="Pfam" id="PF01967">
    <property type="entry name" value="MoaC"/>
    <property type="match status" value="1"/>
</dbReference>
<name>A0A3B0UZ23_9ZZZZ</name>
<dbReference type="GO" id="GO:0016829">
    <property type="term" value="F:lyase activity"/>
    <property type="evidence" value="ECO:0007669"/>
    <property type="project" value="UniProtKB-KW"/>
</dbReference>
<feature type="domain" description="Molybdopterin cofactor biosynthesis C (MoaC)" evidence="4">
    <location>
        <begin position="15"/>
        <end position="147"/>
    </location>
</feature>
<dbReference type="GO" id="GO:0006777">
    <property type="term" value="P:Mo-molybdopterin cofactor biosynthetic process"/>
    <property type="evidence" value="ECO:0007669"/>
    <property type="project" value="UniProtKB-KW"/>
</dbReference>
<dbReference type="InterPro" id="IPR036522">
    <property type="entry name" value="MoaC_sf"/>
</dbReference>
<dbReference type="UniPathway" id="UPA00344"/>
<evidence type="ECO:0000256" key="1">
    <source>
        <dbReference type="ARBA" id="ARBA00005046"/>
    </source>
</evidence>
<proteinExistence type="predicted"/>
<evidence type="ECO:0000259" key="4">
    <source>
        <dbReference type="Pfam" id="PF01967"/>
    </source>
</evidence>
<protein>
    <submittedName>
        <fullName evidence="5">Cyclic pyranopterin monophosphate synthase accessory protein</fullName>
    </submittedName>
</protein>
<dbReference type="InterPro" id="IPR050105">
    <property type="entry name" value="MoCo_biosynth_MoaA/MoaC"/>
</dbReference>
<dbReference type="Gene3D" id="3.30.70.640">
    <property type="entry name" value="Molybdopterin cofactor biosynthesis C (MoaC) domain"/>
    <property type="match status" value="1"/>
</dbReference>
<dbReference type="EMBL" id="UOET01000560">
    <property type="protein sequence ID" value="VAW30747.1"/>
    <property type="molecule type" value="Genomic_DNA"/>
</dbReference>
<evidence type="ECO:0000256" key="3">
    <source>
        <dbReference type="ARBA" id="ARBA00023239"/>
    </source>
</evidence>
<keyword evidence="3" id="KW-0456">Lyase</keyword>
<dbReference type="PANTHER" id="PTHR22960:SF29">
    <property type="entry name" value="CYCLIC PYRANOPTERIN MONOPHOSPHATE SYNTHASE"/>
    <property type="match status" value="1"/>
</dbReference>
<dbReference type="PANTHER" id="PTHR22960">
    <property type="entry name" value="MOLYBDOPTERIN COFACTOR SYNTHESIS PROTEIN A"/>
    <property type="match status" value="1"/>
</dbReference>